<keyword evidence="2" id="KW-0813">Transport</keyword>
<keyword evidence="5" id="KW-1185">Reference proteome</keyword>
<dbReference type="Proteomes" id="UP000215244">
    <property type="component" value="Chromosome"/>
</dbReference>
<reference evidence="4 5" key="1">
    <citation type="submission" date="2017-08" db="EMBL/GenBank/DDBJ databases">
        <title>The complete genome sequence of Maribacter sp. B1, isolated from deep-sea sediment.</title>
        <authorList>
            <person name="Wu Y.-H."/>
            <person name="Cheng H."/>
            <person name="Xu X.-W."/>
        </authorList>
    </citation>
    <scope>NUCLEOTIDE SEQUENCE [LARGE SCALE GENOMIC DNA]</scope>
    <source>
        <strain evidence="4 5">B1</strain>
    </source>
</reference>
<keyword evidence="1" id="KW-0732">Signal</keyword>
<sequence length="1217" mass="137554">MTKTIKSFFFYPLFIFGFLNIGVAQTEINGKVVDSDTGEPIPYCNISFESLTGGTSSNELGEFVIVVDSFPAKLIFSHIIYRQKVQKIPKTSVIKVSLEPLTITLDEVVISSKIDPFAVKLAKNAIEKAYNSSTEDNYGRAFYRQKSKNGDSYSEFSEIFYDIRYNNTGIHDWNISEGRYALNKDAVHNKNYTSFSRILKPLQPNTKDLIFPLHPNFELYYDPRVISVIQSDSSEIAVVHFRPKNDVKTPIFDGEVYIDTKTYDILKIKGELSNDNLVFTKLSTKKNSHWKDYTISYEIAYRRKNASKSLLDYIKVDQSFDYYVDDSFQFNATSTSNLTFYEHYTPTSKKKLGSNLSRKQSDWEKLDEIGYNQKFWEENPIVKRTPVEKEVIESFEKENAFSSIFLNSSENIALMASNLSKDLFIKELDTKTALYNNYNPIEKVFLHTDKDIFSAGETIWYSPYVVLGSYHLPSNGSKLVHVDLISPNGEIVLSQTHGLLNGMGSGSMEIPKNLSPGTYQLRSYTQWMRNFNSDFFFTKNLNILNQDIEDKPSRTKEDKIDVQFFPEGGHMVADIASRVSFKAIGSDGLPRNVKGRIIDSEGTPVATFSILDRGGGFFQLTPKKGEHYIAELDDGARYTLPEVLENGYVITVNNLNEKSIKVVVQASEVLRHRPFYIIGNMRQKKYYQGKFEFGPDHTFTFEIPKTQMPSGILTLTLFDSEKKPWCERPVFVNNQENLVIDVKISTMKLTKRDKIVLDINVTDSEGRPIPANLSMAVTDADQVEKNQSSGTILTEFLLESEINGHITNPGSLLIDQKWGTLQKLDLVMLTHGWRKYTWPEVWEEGMKEKEFDFSQGLPILGKATGRNKKPLSNTKLNLIAKSGEQMGMFSTRTDLDGTFSIPNFNFSGPTDLVFNAYDVKNKPLDVTITLQPNIIDLPPAQYKRWILEPTEEMENYNTHSVARSRMDALYEQMNVTELDEVVVTEKKKEKGRKNQTPSVYGVVPDATLYTADHIAQQNILQLISLFSGVRVIGNSVSIRQGGPPLFVIDGVPIYSEGTNMMLNIPSPDTDENGTPPPAQVPAEIAYLNTFAVERVEILKGPSAAIYGARGANGVILIYTKTGEGEPYDPTISPDFTISGHTAQKEFYTPKYDVEQPDYNIPDYRATIYWNASIKMDESGKAQVEFFNSDIAKQLQVEIEGLSTNGTPGVLLKTFGQD</sequence>
<dbReference type="GO" id="GO:0009279">
    <property type="term" value="C:cell outer membrane"/>
    <property type="evidence" value="ECO:0007669"/>
    <property type="project" value="UniProtKB-SubCell"/>
</dbReference>
<dbReference type="Pfam" id="PF07715">
    <property type="entry name" value="Plug"/>
    <property type="match status" value="1"/>
</dbReference>
<proteinExistence type="inferred from homology"/>
<dbReference type="Pfam" id="PF13715">
    <property type="entry name" value="CarbopepD_reg_2"/>
    <property type="match status" value="1"/>
</dbReference>
<evidence type="ECO:0000313" key="4">
    <source>
        <dbReference type="EMBL" id="ASV30142.1"/>
    </source>
</evidence>
<dbReference type="PANTHER" id="PTHR30069">
    <property type="entry name" value="TONB-DEPENDENT OUTER MEMBRANE RECEPTOR"/>
    <property type="match status" value="1"/>
</dbReference>
<dbReference type="KEGG" id="marb:CJ263_07840"/>
<comment type="subcellular location">
    <subcellularLocation>
        <location evidence="2">Cell outer membrane</location>
        <topology evidence="2">Multi-pass membrane protein</topology>
    </subcellularLocation>
</comment>
<protein>
    <recommendedName>
        <fullName evidence="3">TonB-dependent receptor plug domain-containing protein</fullName>
    </recommendedName>
</protein>
<evidence type="ECO:0000256" key="2">
    <source>
        <dbReference type="PROSITE-ProRule" id="PRU01360"/>
    </source>
</evidence>
<dbReference type="SUPFAM" id="SSF49464">
    <property type="entry name" value="Carboxypeptidase regulatory domain-like"/>
    <property type="match status" value="1"/>
</dbReference>
<name>A0A223V482_9FLAO</name>
<evidence type="ECO:0000313" key="5">
    <source>
        <dbReference type="Proteomes" id="UP000215244"/>
    </source>
</evidence>
<organism evidence="4 5">
    <name type="scientific">Maribacter cobaltidurans</name>
    <dbReference type="NCBI Taxonomy" id="1178778"/>
    <lineage>
        <taxon>Bacteria</taxon>
        <taxon>Pseudomonadati</taxon>
        <taxon>Bacteroidota</taxon>
        <taxon>Flavobacteriia</taxon>
        <taxon>Flavobacteriales</taxon>
        <taxon>Flavobacteriaceae</taxon>
        <taxon>Maribacter</taxon>
    </lineage>
</organism>
<comment type="similarity">
    <text evidence="2">Belongs to the TonB-dependent receptor family.</text>
</comment>
<dbReference type="GO" id="GO:0015344">
    <property type="term" value="F:siderophore uptake transmembrane transporter activity"/>
    <property type="evidence" value="ECO:0007669"/>
    <property type="project" value="TreeGrafter"/>
</dbReference>
<dbReference type="PANTHER" id="PTHR30069:SF29">
    <property type="entry name" value="HEMOGLOBIN AND HEMOGLOBIN-HAPTOGLOBIN-BINDING PROTEIN 1-RELATED"/>
    <property type="match status" value="1"/>
</dbReference>
<dbReference type="OrthoDB" id="679547at2"/>
<gene>
    <name evidence="4" type="ORF">CJ263_07840</name>
</gene>
<keyword evidence="2" id="KW-0998">Cell outer membrane</keyword>
<dbReference type="InterPro" id="IPR008969">
    <property type="entry name" value="CarboxyPept-like_regulatory"/>
</dbReference>
<dbReference type="InterPro" id="IPR012910">
    <property type="entry name" value="Plug_dom"/>
</dbReference>
<dbReference type="SUPFAM" id="SSF56935">
    <property type="entry name" value="Porins"/>
    <property type="match status" value="1"/>
</dbReference>
<dbReference type="Gene3D" id="2.60.40.1930">
    <property type="match status" value="1"/>
</dbReference>
<evidence type="ECO:0000259" key="3">
    <source>
        <dbReference type="Pfam" id="PF07715"/>
    </source>
</evidence>
<dbReference type="RefSeq" id="WP_094996763.1">
    <property type="nucleotide sequence ID" value="NZ_BMJL01000002.1"/>
</dbReference>
<keyword evidence="2" id="KW-1134">Transmembrane beta strand</keyword>
<dbReference type="Gene3D" id="2.170.130.10">
    <property type="entry name" value="TonB-dependent receptor, plug domain"/>
    <property type="match status" value="1"/>
</dbReference>
<dbReference type="AlphaFoldDB" id="A0A223V482"/>
<evidence type="ECO:0000256" key="1">
    <source>
        <dbReference type="ARBA" id="ARBA00022729"/>
    </source>
</evidence>
<dbReference type="InterPro" id="IPR037066">
    <property type="entry name" value="Plug_dom_sf"/>
</dbReference>
<dbReference type="EMBL" id="CP022957">
    <property type="protein sequence ID" value="ASV30142.1"/>
    <property type="molecule type" value="Genomic_DNA"/>
</dbReference>
<dbReference type="PROSITE" id="PS52016">
    <property type="entry name" value="TONB_DEPENDENT_REC_3"/>
    <property type="match status" value="1"/>
</dbReference>
<accession>A0A223V482</accession>
<dbReference type="GO" id="GO:0044718">
    <property type="term" value="P:siderophore transmembrane transport"/>
    <property type="evidence" value="ECO:0007669"/>
    <property type="project" value="TreeGrafter"/>
</dbReference>
<feature type="domain" description="TonB-dependent receptor plug" evidence="3">
    <location>
        <begin position="1016"/>
        <end position="1114"/>
    </location>
</feature>
<dbReference type="InterPro" id="IPR039426">
    <property type="entry name" value="TonB-dep_rcpt-like"/>
</dbReference>
<keyword evidence="2" id="KW-0812">Transmembrane</keyword>
<keyword evidence="2" id="KW-0472">Membrane</keyword>